<dbReference type="RefSeq" id="WP_167125313.1">
    <property type="nucleotide sequence ID" value="NZ_JAAQQR010000003.1"/>
</dbReference>
<sequence>MNALTVLTGCVCGVLVGTGMAAALARVQNGLSARVRHACASAAFWLTATLPLPLVCFGDAFVTPNAQAVWGRAAAVFSDALPAQPWLATLARGLLYAGMAVAAAGMCRLARQVWRTAGLRRALRPNEATRPAVATASVPGPMLIGYRRPVVVMPETMQGCAPGVVQALVRHEQAHAVRWDNWRLLTENAAMSLLPWCVPLRALHRMLAAAREELCDAMALRNADESTRIGYAQALVDALRHAATYRTLGSTMSGPMSALRRRMDAILEPSSATASPPWRQRGIAGMALSTGTLAAALMWCVGGGLETVAGLHGMTMRFAALDGTGGVYRVTTLGGPAETGIHAFAPGPYQVRFARTSSGEWVVRTSPVGQP</sequence>
<gene>
    <name evidence="2" type="ORF">HBF26_09485</name>
</gene>
<dbReference type="PANTHER" id="PTHR34978">
    <property type="entry name" value="POSSIBLE SENSOR-TRANSDUCER PROTEIN BLAR"/>
    <property type="match status" value="1"/>
</dbReference>
<keyword evidence="3" id="KW-1185">Reference proteome</keyword>
<evidence type="ECO:0000313" key="3">
    <source>
        <dbReference type="Proteomes" id="UP001429601"/>
    </source>
</evidence>
<dbReference type="EMBL" id="JAAQQR010000003">
    <property type="protein sequence ID" value="NID05117.1"/>
    <property type="molecule type" value="Genomic_DNA"/>
</dbReference>
<dbReference type="Pfam" id="PF05569">
    <property type="entry name" value="Peptidase_M56"/>
    <property type="match status" value="1"/>
</dbReference>
<comment type="caution">
    <text evidence="2">The sequence shown here is derived from an EMBL/GenBank/DDBJ whole genome shotgun (WGS) entry which is preliminary data.</text>
</comment>
<name>A0ABX0Q616_9GAMM</name>
<dbReference type="CDD" id="cd07341">
    <property type="entry name" value="M56_BlaR1_MecR1_like"/>
    <property type="match status" value="1"/>
</dbReference>
<organism evidence="2 3">
    <name type="scientific">Luteibacter jiangsuensis</name>
    <dbReference type="NCBI Taxonomy" id="637577"/>
    <lineage>
        <taxon>Bacteria</taxon>
        <taxon>Pseudomonadati</taxon>
        <taxon>Pseudomonadota</taxon>
        <taxon>Gammaproteobacteria</taxon>
        <taxon>Lysobacterales</taxon>
        <taxon>Rhodanobacteraceae</taxon>
        <taxon>Luteibacter</taxon>
    </lineage>
</organism>
<accession>A0ABX0Q616</accession>
<dbReference type="InterPro" id="IPR052173">
    <property type="entry name" value="Beta-lactam_resp_regulator"/>
</dbReference>
<dbReference type="InterPro" id="IPR008756">
    <property type="entry name" value="Peptidase_M56"/>
</dbReference>
<reference evidence="2 3" key="1">
    <citation type="journal article" date="2011" name="Curr. Microbiol.">
        <title>Luteibacter jiangsuensis sp. nov.: a methamidophos-degrading bacterium isolated from a methamidophos-manufacturing factory.</title>
        <authorList>
            <person name="Wang L."/>
            <person name="Wang G.L."/>
            <person name="Li S.P."/>
            <person name="Jiang J.D."/>
        </authorList>
    </citation>
    <scope>NUCLEOTIDE SEQUENCE [LARGE SCALE GENOMIC DNA]</scope>
    <source>
        <strain evidence="2 3">CGMCC 1.10133</strain>
    </source>
</reference>
<protein>
    <submittedName>
        <fullName evidence="2">M56 family metallopeptidase</fullName>
    </submittedName>
</protein>
<dbReference type="PANTHER" id="PTHR34978:SF3">
    <property type="entry name" value="SLR0241 PROTEIN"/>
    <property type="match status" value="1"/>
</dbReference>
<evidence type="ECO:0000313" key="2">
    <source>
        <dbReference type="EMBL" id="NID05117.1"/>
    </source>
</evidence>
<proteinExistence type="predicted"/>
<feature type="domain" description="Peptidase M56" evidence="1">
    <location>
        <begin position="134"/>
        <end position="266"/>
    </location>
</feature>
<dbReference type="Proteomes" id="UP001429601">
    <property type="component" value="Unassembled WGS sequence"/>
</dbReference>
<evidence type="ECO:0000259" key="1">
    <source>
        <dbReference type="Pfam" id="PF05569"/>
    </source>
</evidence>